<sequence length="61" mass="6754">MPGDPRDALRAAGLDRLPEAQRMVFEELSPEELRVVGVIQERLNAAMPEVAGQNNTYNTIC</sequence>
<comment type="caution">
    <text evidence="1">The sequence shown here is derived from an EMBL/GenBank/DDBJ whole genome shotgun (WGS) entry which is preliminary data.</text>
</comment>
<keyword evidence="2" id="KW-1185">Reference proteome</keyword>
<dbReference type="Proteomes" id="UP000312512">
    <property type="component" value="Unassembled WGS sequence"/>
</dbReference>
<dbReference type="AlphaFoldDB" id="A0A5C4WJZ4"/>
<evidence type="ECO:0000313" key="1">
    <source>
        <dbReference type="EMBL" id="KAB8194183.1"/>
    </source>
</evidence>
<accession>A0A5P9YPU6</accession>
<protein>
    <submittedName>
        <fullName evidence="1">Uncharacterized protein</fullName>
    </submittedName>
</protein>
<dbReference type="NCBIfam" id="NF045560">
    <property type="entry name" value="aroma_sacti_dom"/>
    <property type="match status" value="1"/>
</dbReference>
<proteinExistence type="predicted"/>
<gene>
    <name evidence="1" type="ORF">FH608_018605</name>
</gene>
<dbReference type="EMBL" id="VDLX02000006">
    <property type="protein sequence ID" value="KAB8194183.1"/>
    <property type="molecule type" value="Genomic_DNA"/>
</dbReference>
<name>A0A5C4WJZ4_9ACTN</name>
<dbReference type="OrthoDB" id="4318602at2"/>
<reference evidence="1 2" key="1">
    <citation type="submission" date="2019-10" db="EMBL/GenBank/DDBJ databases">
        <title>Nonomuraea sp. nov., isolated from Phyllanthus amarus.</title>
        <authorList>
            <person name="Klykleung N."/>
            <person name="Tanasupawat S."/>
        </authorList>
    </citation>
    <scope>NUCLEOTIDE SEQUENCE [LARGE SCALE GENOMIC DNA]</scope>
    <source>
        <strain evidence="1 2">PA1-10</strain>
    </source>
</reference>
<dbReference type="InterPro" id="IPR054632">
    <property type="entry name" value="Aroma_sacti_dom"/>
</dbReference>
<dbReference type="RefSeq" id="WP_139631790.1">
    <property type="nucleotide sequence ID" value="NZ_CP045572.1"/>
</dbReference>
<accession>A0A5C4WJZ4</accession>
<evidence type="ECO:0000313" key="2">
    <source>
        <dbReference type="Proteomes" id="UP000312512"/>
    </source>
</evidence>
<organism evidence="1 2">
    <name type="scientific">Nonomuraea phyllanthi</name>
    <dbReference type="NCBI Taxonomy" id="2219224"/>
    <lineage>
        <taxon>Bacteria</taxon>
        <taxon>Bacillati</taxon>
        <taxon>Actinomycetota</taxon>
        <taxon>Actinomycetes</taxon>
        <taxon>Streptosporangiales</taxon>
        <taxon>Streptosporangiaceae</taxon>
        <taxon>Nonomuraea</taxon>
    </lineage>
</organism>